<dbReference type="SMART" id="SM01120">
    <property type="entry name" value="Dak2"/>
    <property type="match status" value="1"/>
</dbReference>
<dbReference type="GO" id="GO:0006071">
    <property type="term" value="P:glycerol metabolic process"/>
    <property type="evidence" value="ECO:0007669"/>
    <property type="project" value="InterPro"/>
</dbReference>
<dbReference type="NCBIfam" id="TIGR03599">
    <property type="entry name" value="YloV"/>
    <property type="match status" value="1"/>
</dbReference>
<dbReference type="Gene3D" id="1.25.40.340">
    <property type="match status" value="1"/>
</dbReference>
<reference evidence="2" key="1">
    <citation type="submission" date="2022-12" db="EMBL/GenBank/DDBJ databases">
        <title>Whole genome sequence analysis of a duck derived balloon bacteium Aerococcus urinaeequi henan2020.</title>
        <authorList>
            <person name="Zhang H."/>
            <person name="Qiao H.X."/>
            <person name="Bian C.Z."/>
            <person name="Shu J.C."/>
        </authorList>
    </citation>
    <scope>NUCLEOTIDE SEQUENCE</scope>
    <source>
        <strain evidence="2">2020-HN-1</strain>
    </source>
</reference>
<dbReference type="PANTHER" id="PTHR33434">
    <property type="entry name" value="DEGV DOMAIN-CONTAINING PROTEIN DR_1986-RELATED"/>
    <property type="match status" value="1"/>
</dbReference>
<protein>
    <submittedName>
        <fullName evidence="2">DAK2 domain-containing protein</fullName>
    </submittedName>
</protein>
<dbReference type="PANTHER" id="PTHR33434:SF4">
    <property type="entry name" value="PHOSPHATASE PROTEIN"/>
    <property type="match status" value="1"/>
</dbReference>
<dbReference type="Pfam" id="PF02734">
    <property type="entry name" value="Dak2"/>
    <property type="match status" value="1"/>
</dbReference>
<accession>A0AA47GAR0</accession>
<dbReference type="InterPro" id="IPR004007">
    <property type="entry name" value="DhaL_dom"/>
</dbReference>
<dbReference type="Pfam" id="PF13684">
    <property type="entry name" value="FakA-like_C"/>
    <property type="match status" value="1"/>
</dbReference>
<proteinExistence type="predicted"/>
<dbReference type="InterPro" id="IPR033470">
    <property type="entry name" value="FakA-like_C"/>
</dbReference>
<dbReference type="SUPFAM" id="SSF101473">
    <property type="entry name" value="DhaL-like"/>
    <property type="match status" value="1"/>
</dbReference>
<dbReference type="PROSITE" id="PS51480">
    <property type="entry name" value="DHAL"/>
    <property type="match status" value="1"/>
</dbReference>
<dbReference type="Proteomes" id="UP001164714">
    <property type="component" value="Chromosome"/>
</dbReference>
<gene>
    <name evidence="2" type="ORF">OZ415_06965</name>
</gene>
<dbReference type="AlphaFoldDB" id="A0AA47GAR0"/>
<sequence>MLEVGGNRLSENAEYVNSLNVFPVPDGDTGTNMNLTYTSGIERVIKQHSDTVGEVGEDLAKGLLMGARGNSGVILSQLFRGFAKAIEGKTTIEAQDLAIAFQRGIDTAVKAVMKPVEGTILTVARDSAAAGMQKAEQTDDIIEVMTAVLEEAQTSLENTPNLLPVLKEVGVVDSGGQGLVYIYHGFLESLTGESIPVKSADPNKANVTELAHQENFFNTAHSVASEDIHYGYCTEIMVKIGEGETVTDEFDYDTFRNHLDGIGDSLLVVSDDEIVKVHVHTETPGEVMNYGQKFGSLVKIKVDNMRLQHDDILDGKGSNQAESTPVVERTNLAIIAVAAGEGIENLFKDMGVKSIISGGQTMNPSTNDILDAINKANADNVIILPNNKNIIMAANQAVEVSEIPAAVVETKYISQGLTAMLGYNPDGTLEDNKAAMVAEMANVTSGQVTVAVRDTTVDGLEIHKDHFMGIIDGKIVSEDADLVKETINMINQMIDEDKELVTLIFGEETDQATAELIAEAVEEANEDIEVEIVDGGQPVYHFLASVE</sequence>
<feature type="domain" description="DhaL" evidence="1">
    <location>
        <begin position="1"/>
        <end position="188"/>
    </location>
</feature>
<dbReference type="EMBL" id="CP114063">
    <property type="protein sequence ID" value="WAT25501.1"/>
    <property type="molecule type" value="Genomic_DNA"/>
</dbReference>
<name>A0AA47GAR0_9LACT</name>
<dbReference type="InterPro" id="IPR019986">
    <property type="entry name" value="YloV-like"/>
</dbReference>
<dbReference type="Pfam" id="PF21645">
    <property type="entry name" value="FakA-like_M"/>
    <property type="match status" value="1"/>
</dbReference>
<dbReference type="InterPro" id="IPR048394">
    <property type="entry name" value="FakA-like_M"/>
</dbReference>
<evidence type="ECO:0000313" key="3">
    <source>
        <dbReference type="Proteomes" id="UP001164714"/>
    </source>
</evidence>
<evidence type="ECO:0000259" key="1">
    <source>
        <dbReference type="PROSITE" id="PS51480"/>
    </source>
</evidence>
<organism evidence="2 3">
    <name type="scientific">Aerococcus urinaeequi</name>
    <dbReference type="NCBI Taxonomy" id="51665"/>
    <lineage>
        <taxon>Bacteria</taxon>
        <taxon>Bacillati</taxon>
        <taxon>Bacillota</taxon>
        <taxon>Bacilli</taxon>
        <taxon>Lactobacillales</taxon>
        <taxon>Aerococcaceae</taxon>
        <taxon>Aerococcus</taxon>
    </lineage>
</organism>
<dbReference type="GO" id="GO:0004371">
    <property type="term" value="F:glycerone kinase activity"/>
    <property type="evidence" value="ECO:0007669"/>
    <property type="project" value="InterPro"/>
</dbReference>
<dbReference type="InterPro" id="IPR036117">
    <property type="entry name" value="DhaL_dom_sf"/>
</dbReference>
<evidence type="ECO:0000313" key="2">
    <source>
        <dbReference type="EMBL" id="WAT25501.1"/>
    </source>
</evidence>
<dbReference type="InterPro" id="IPR050270">
    <property type="entry name" value="DegV_domain_contain"/>
</dbReference>
<dbReference type="SMART" id="SM01121">
    <property type="entry name" value="Dak1_2"/>
    <property type="match status" value="1"/>
</dbReference>